<protein>
    <submittedName>
        <fullName evidence="3">Uncharacterized protein</fullName>
    </submittedName>
</protein>
<name>A0A1M6NAV9_9ACTN</name>
<evidence type="ECO:0000313" key="3">
    <source>
        <dbReference type="EMBL" id="SHJ92821.1"/>
    </source>
</evidence>
<evidence type="ECO:0000256" key="1">
    <source>
        <dbReference type="SAM" id="MobiDB-lite"/>
    </source>
</evidence>
<dbReference type="EMBL" id="FQZK01000011">
    <property type="protein sequence ID" value="SHJ92821.1"/>
    <property type="molecule type" value="Genomic_DNA"/>
</dbReference>
<evidence type="ECO:0000313" key="4">
    <source>
        <dbReference type="Proteomes" id="UP000184452"/>
    </source>
</evidence>
<feature type="transmembrane region" description="Helical" evidence="2">
    <location>
        <begin position="111"/>
        <end position="130"/>
    </location>
</feature>
<dbReference type="AlphaFoldDB" id="A0A1M6NAV9"/>
<dbReference type="STRING" id="758803.SAMN05421803_111141"/>
<gene>
    <name evidence="3" type="ORF">SAMN05421803_111141</name>
</gene>
<dbReference type="Proteomes" id="UP000184452">
    <property type="component" value="Unassembled WGS sequence"/>
</dbReference>
<dbReference type="RefSeq" id="WP_073380640.1">
    <property type="nucleotide sequence ID" value="NZ_FQZK01000011.1"/>
</dbReference>
<keyword evidence="2" id="KW-1133">Transmembrane helix</keyword>
<keyword evidence="2" id="KW-0812">Transmembrane</keyword>
<feature type="region of interest" description="Disordered" evidence="1">
    <location>
        <begin position="281"/>
        <end position="306"/>
    </location>
</feature>
<organism evidence="3 4">
    <name type="scientific">Nocardiopsis flavescens</name>
    <dbReference type="NCBI Taxonomy" id="758803"/>
    <lineage>
        <taxon>Bacteria</taxon>
        <taxon>Bacillati</taxon>
        <taxon>Actinomycetota</taxon>
        <taxon>Actinomycetes</taxon>
        <taxon>Streptosporangiales</taxon>
        <taxon>Nocardiopsidaceae</taxon>
        <taxon>Nocardiopsis</taxon>
    </lineage>
</organism>
<feature type="transmembrane region" description="Helical" evidence="2">
    <location>
        <begin position="161"/>
        <end position="181"/>
    </location>
</feature>
<keyword evidence="4" id="KW-1185">Reference proteome</keyword>
<proteinExistence type="predicted"/>
<sequence>MPPPSPRSRTRLRLLAAAGLSVAVGVLTLGGNVFGARVAPGGPAADVALWALLSVAAVAAVFLITLWASALLLPPAPPPAAPAPPGTPDRDAPFHIPVSTPWTRFEQAYSVVAYLLFPVVAAFLVPWVPYTWDLVSSGGMTGLLDEGHPYTGGFLTAYRDLLPWVVGTAAVSVAAGAWLLWNEDWYSDPDLLVIDSHGVSAVDRRWIRFPDDRSFFIGWDEVDRTRVSTHPVEPAHAFTVVYRRGRERHPFWLRWHGFRPHPDGPGVLTVALVPVRPRTPGGPAPASVLRDALERFGPPPRAQADP</sequence>
<evidence type="ECO:0000256" key="2">
    <source>
        <dbReference type="SAM" id="Phobius"/>
    </source>
</evidence>
<reference evidence="3 4" key="1">
    <citation type="submission" date="2016-11" db="EMBL/GenBank/DDBJ databases">
        <authorList>
            <person name="Jaros S."/>
            <person name="Januszkiewicz K."/>
            <person name="Wedrychowicz H."/>
        </authorList>
    </citation>
    <scope>NUCLEOTIDE SEQUENCE [LARGE SCALE GENOMIC DNA]</scope>
    <source>
        <strain evidence="3 4">CGMCC 4.5723</strain>
    </source>
</reference>
<feature type="compositionally biased region" description="Pro residues" evidence="1">
    <location>
        <begin position="297"/>
        <end position="306"/>
    </location>
</feature>
<feature type="transmembrane region" description="Helical" evidence="2">
    <location>
        <begin position="12"/>
        <end position="35"/>
    </location>
</feature>
<accession>A0A1M6NAV9</accession>
<keyword evidence="2" id="KW-0472">Membrane</keyword>
<feature type="transmembrane region" description="Helical" evidence="2">
    <location>
        <begin position="47"/>
        <end position="73"/>
    </location>
</feature>